<dbReference type="Gene3D" id="3.30.565.10">
    <property type="entry name" value="Histidine kinase-like ATPase, C-terminal domain"/>
    <property type="match status" value="1"/>
</dbReference>
<feature type="compositionally biased region" description="Polar residues" evidence="21">
    <location>
        <begin position="1"/>
        <end position="12"/>
    </location>
</feature>
<evidence type="ECO:0000256" key="12">
    <source>
        <dbReference type="ARBA" id="ARBA00022989"/>
    </source>
</evidence>
<feature type="domain" description="Response regulatory" evidence="24">
    <location>
        <begin position="1018"/>
        <end position="1135"/>
    </location>
</feature>
<dbReference type="Pfam" id="PF02518">
    <property type="entry name" value="HATPase_c"/>
    <property type="match status" value="1"/>
</dbReference>
<evidence type="ECO:0000256" key="14">
    <source>
        <dbReference type="ARBA" id="ARBA00023026"/>
    </source>
</evidence>
<evidence type="ECO:0000256" key="4">
    <source>
        <dbReference type="ARBA" id="ARBA00022475"/>
    </source>
</evidence>
<dbReference type="InterPro" id="IPR001789">
    <property type="entry name" value="Sig_transdc_resp-reg_receiver"/>
</dbReference>
<feature type="domain" description="Histidine kinase" evidence="23">
    <location>
        <begin position="629"/>
        <end position="850"/>
    </location>
</feature>
<dbReference type="InterPro" id="IPR008207">
    <property type="entry name" value="Sig_transdc_His_kin_Hpt_dom"/>
</dbReference>
<dbReference type="PRINTS" id="PR00344">
    <property type="entry name" value="BCTRLSENSOR"/>
</dbReference>
<keyword evidence="10 26" id="KW-0418">Kinase</keyword>
<dbReference type="InterPro" id="IPR004358">
    <property type="entry name" value="Sig_transdc_His_kin-like_C"/>
</dbReference>
<dbReference type="EC" id="2.7.13.3" evidence="3"/>
<dbReference type="SUPFAM" id="SSF52172">
    <property type="entry name" value="CheY-like"/>
    <property type="match status" value="2"/>
</dbReference>
<comment type="subcellular location">
    <subcellularLocation>
        <location evidence="2">Cell membrane</location>
        <topology evidence="2">Multi-pass membrane protein</topology>
    </subcellularLocation>
</comment>
<evidence type="ECO:0000256" key="11">
    <source>
        <dbReference type="ARBA" id="ARBA00022840"/>
    </source>
</evidence>
<reference evidence="26 27" key="1">
    <citation type="submission" date="2018-05" db="EMBL/GenBank/DDBJ databases">
        <title>complete genome sequence of Aquabacterium olei NBRC 110486.</title>
        <authorList>
            <person name="Tang B."/>
            <person name="Chang J."/>
            <person name="Zhang L."/>
            <person name="Yang H."/>
        </authorList>
    </citation>
    <scope>NUCLEOTIDE SEQUENCE [LARGE SCALE GENOMIC DNA]</scope>
    <source>
        <strain evidence="26 27">NBRC 110486</strain>
    </source>
</reference>
<dbReference type="SMART" id="SM00387">
    <property type="entry name" value="HATPase_c"/>
    <property type="match status" value="1"/>
</dbReference>
<dbReference type="InterPro" id="IPR005467">
    <property type="entry name" value="His_kinase_dom"/>
</dbReference>
<dbReference type="InterPro" id="IPR000700">
    <property type="entry name" value="PAS-assoc_C"/>
</dbReference>
<keyword evidence="15 22" id="KW-0472">Membrane</keyword>
<evidence type="ECO:0000256" key="6">
    <source>
        <dbReference type="ARBA" id="ARBA00022679"/>
    </source>
</evidence>
<keyword evidence="13" id="KW-0902">Two-component regulatory system</keyword>
<dbReference type="InterPro" id="IPR036641">
    <property type="entry name" value="HPT_dom_sf"/>
</dbReference>
<organism evidence="26 27">
    <name type="scientific">Aquabacterium olei</name>
    <dbReference type="NCBI Taxonomy" id="1296669"/>
    <lineage>
        <taxon>Bacteria</taxon>
        <taxon>Pseudomonadati</taxon>
        <taxon>Pseudomonadota</taxon>
        <taxon>Betaproteobacteria</taxon>
        <taxon>Burkholderiales</taxon>
        <taxon>Aquabacterium</taxon>
    </lineage>
</organism>
<dbReference type="CDD" id="cd00156">
    <property type="entry name" value="REC"/>
    <property type="match status" value="1"/>
</dbReference>
<evidence type="ECO:0000256" key="5">
    <source>
        <dbReference type="ARBA" id="ARBA00022553"/>
    </source>
</evidence>
<dbReference type="SUPFAM" id="SSF55785">
    <property type="entry name" value="PYP-like sensor domain (PAS domain)"/>
    <property type="match status" value="2"/>
</dbReference>
<evidence type="ECO:0000256" key="10">
    <source>
        <dbReference type="ARBA" id="ARBA00022777"/>
    </source>
</evidence>
<evidence type="ECO:0000256" key="7">
    <source>
        <dbReference type="ARBA" id="ARBA00022692"/>
    </source>
</evidence>
<dbReference type="Pfam" id="PF00072">
    <property type="entry name" value="Response_reg"/>
    <property type="match status" value="2"/>
</dbReference>
<evidence type="ECO:0000256" key="16">
    <source>
        <dbReference type="ARBA" id="ARBA00058004"/>
    </source>
</evidence>
<comment type="catalytic activity">
    <reaction evidence="1">
        <text>ATP + protein L-histidine = ADP + protein N-phospho-L-histidine.</text>
        <dbReference type="EC" id="2.7.13.3"/>
    </reaction>
</comment>
<feature type="modified residue" description="4-aspartylphosphate" evidence="20">
    <location>
        <position position="1068"/>
    </location>
</feature>
<dbReference type="PANTHER" id="PTHR45339:SF1">
    <property type="entry name" value="HYBRID SIGNAL TRANSDUCTION HISTIDINE KINASE J"/>
    <property type="match status" value="1"/>
</dbReference>
<dbReference type="PROSITE" id="PS50110">
    <property type="entry name" value="RESPONSE_REGULATORY"/>
    <property type="match status" value="2"/>
</dbReference>
<feature type="domain" description="Response regulatory" evidence="24">
    <location>
        <begin position="869"/>
        <end position="990"/>
    </location>
</feature>
<dbReference type="SUPFAM" id="SSF47226">
    <property type="entry name" value="Histidine-containing phosphotransfer domain, HPT domain"/>
    <property type="match status" value="1"/>
</dbReference>
<evidence type="ECO:0000256" key="8">
    <source>
        <dbReference type="ARBA" id="ARBA00022729"/>
    </source>
</evidence>
<evidence type="ECO:0000256" key="9">
    <source>
        <dbReference type="ARBA" id="ARBA00022741"/>
    </source>
</evidence>
<dbReference type="PROSITE" id="PS50113">
    <property type="entry name" value="PAC"/>
    <property type="match status" value="1"/>
</dbReference>
<evidence type="ECO:0000256" key="13">
    <source>
        <dbReference type="ARBA" id="ARBA00023012"/>
    </source>
</evidence>
<evidence type="ECO:0000256" key="21">
    <source>
        <dbReference type="SAM" id="MobiDB-lite"/>
    </source>
</evidence>
<dbReference type="GO" id="GO:0005886">
    <property type="term" value="C:plasma membrane"/>
    <property type="evidence" value="ECO:0007669"/>
    <property type="project" value="UniProtKB-SubCell"/>
</dbReference>
<feature type="transmembrane region" description="Helical" evidence="22">
    <location>
        <begin position="29"/>
        <end position="49"/>
    </location>
</feature>
<dbReference type="CDD" id="cd00130">
    <property type="entry name" value="PAS"/>
    <property type="match status" value="1"/>
</dbReference>
<evidence type="ECO:0000259" key="24">
    <source>
        <dbReference type="PROSITE" id="PS50110"/>
    </source>
</evidence>
<accession>A0A2U8FW16</accession>
<dbReference type="Gene3D" id="1.20.120.160">
    <property type="entry name" value="HPT domain"/>
    <property type="match status" value="1"/>
</dbReference>
<keyword evidence="7 22" id="KW-0812">Transmembrane</keyword>
<keyword evidence="27" id="KW-1185">Reference proteome</keyword>
<keyword evidence="6" id="KW-0808">Transferase</keyword>
<dbReference type="KEGG" id="aon:DEH84_17345"/>
<evidence type="ECO:0000256" key="22">
    <source>
        <dbReference type="SAM" id="Phobius"/>
    </source>
</evidence>
<evidence type="ECO:0000256" key="17">
    <source>
        <dbReference type="ARBA" id="ARBA00064003"/>
    </source>
</evidence>
<evidence type="ECO:0000259" key="25">
    <source>
        <dbReference type="PROSITE" id="PS50113"/>
    </source>
</evidence>
<dbReference type="SUPFAM" id="SSF47384">
    <property type="entry name" value="Homodimeric domain of signal transducing histidine kinase"/>
    <property type="match status" value="1"/>
</dbReference>
<dbReference type="Pfam" id="PF00512">
    <property type="entry name" value="HisKA"/>
    <property type="match status" value="1"/>
</dbReference>
<dbReference type="Gene3D" id="3.30.450.20">
    <property type="entry name" value="PAS domain"/>
    <property type="match status" value="3"/>
</dbReference>
<evidence type="ECO:0000256" key="2">
    <source>
        <dbReference type="ARBA" id="ARBA00004651"/>
    </source>
</evidence>
<dbReference type="Gene3D" id="3.40.50.2300">
    <property type="match status" value="2"/>
</dbReference>
<dbReference type="FunFam" id="3.30.565.10:FF:000010">
    <property type="entry name" value="Sensor histidine kinase RcsC"/>
    <property type="match status" value="1"/>
</dbReference>
<dbReference type="InterPro" id="IPR035965">
    <property type="entry name" value="PAS-like_dom_sf"/>
</dbReference>
<protein>
    <recommendedName>
        <fullName evidence="18">Sensory/regulatory protein RpfC</fullName>
        <ecNumber evidence="3">2.7.13.3</ecNumber>
    </recommendedName>
    <alternativeName>
        <fullName evidence="19">Virulence sensor protein BvgS</fullName>
    </alternativeName>
</protein>
<dbReference type="InterPro" id="IPR011006">
    <property type="entry name" value="CheY-like_superfamily"/>
</dbReference>
<dbReference type="SMART" id="SM00448">
    <property type="entry name" value="REC"/>
    <property type="match status" value="2"/>
</dbReference>
<evidence type="ECO:0000259" key="23">
    <source>
        <dbReference type="PROSITE" id="PS50109"/>
    </source>
</evidence>
<comment type="function">
    <text evidence="16">Member of the two-component regulatory system BvgS/BvgA. Phosphorylates BvgA via a four-step phosphorelay in response to environmental signals.</text>
</comment>
<dbReference type="InterPro" id="IPR003661">
    <property type="entry name" value="HisK_dim/P_dom"/>
</dbReference>
<dbReference type="OrthoDB" id="5290456at2"/>
<evidence type="ECO:0000256" key="1">
    <source>
        <dbReference type="ARBA" id="ARBA00000085"/>
    </source>
</evidence>
<dbReference type="Gene3D" id="1.10.287.130">
    <property type="match status" value="1"/>
</dbReference>
<dbReference type="Pfam" id="PF01627">
    <property type="entry name" value="Hpt"/>
    <property type="match status" value="1"/>
</dbReference>
<dbReference type="InterPro" id="IPR003594">
    <property type="entry name" value="HATPase_dom"/>
</dbReference>
<comment type="subunit">
    <text evidence="17">At low DSF concentrations, interacts with RpfF.</text>
</comment>
<keyword evidence="12 22" id="KW-1133">Transmembrane helix</keyword>
<proteinExistence type="predicted"/>
<keyword evidence="11" id="KW-0067">ATP-binding</keyword>
<dbReference type="Pfam" id="PF13426">
    <property type="entry name" value="PAS_9"/>
    <property type="match status" value="1"/>
</dbReference>
<keyword evidence="8" id="KW-0732">Signal</keyword>
<evidence type="ECO:0000256" key="15">
    <source>
        <dbReference type="ARBA" id="ARBA00023136"/>
    </source>
</evidence>
<dbReference type="NCBIfam" id="TIGR00229">
    <property type="entry name" value="sensory_box"/>
    <property type="match status" value="2"/>
</dbReference>
<name>A0A2U8FW16_9BURK</name>
<feature type="modified residue" description="4-aspartylphosphate" evidence="20">
    <location>
        <position position="923"/>
    </location>
</feature>
<dbReference type="CDD" id="cd00082">
    <property type="entry name" value="HisKA"/>
    <property type="match status" value="1"/>
</dbReference>
<evidence type="ECO:0000313" key="27">
    <source>
        <dbReference type="Proteomes" id="UP000244892"/>
    </source>
</evidence>
<dbReference type="CDD" id="cd17546">
    <property type="entry name" value="REC_hyHK_CKI1_RcsC-like"/>
    <property type="match status" value="1"/>
</dbReference>
<dbReference type="InterPro" id="IPR000014">
    <property type="entry name" value="PAS"/>
</dbReference>
<evidence type="ECO:0000256" key="3">
    <source>
        <dbReference type="ARBA" id="ARBA00012438"/>
    </source>
</evidence>
<evidence type="ECO:0000313" key="26">
    <source>
        <dbReference type="EMBL" id="AWI54988.1"/>
    </source>
</evidence>
<evidence type="ECO:0000256" key="18">
    <source>
        <dbReference type="ARBA" id="ARBA00068150"/>
    </source>
</evidence>
<dbReference type="RefSeq" id="WP_109038107.1">
    <property type="nucleotide sequence ID" value="NZ_CP029210.1"/>
</dbReference>
<evidence type="ECO:0000256" key="19">
    <source>
        <dbReference type="ARBA" id="ARBA00070152"/>
    </source>
</evidence>
<dbReference type="Proteomes" id="UP000244892">
    <property type="component" value="Chromosome"/>
</dbReference>
<evidence type="ECO:0000256" key="20">
    <source>
        <dbReference type="PROSITE-ProRule" id="PRU00169"/>
    </source>
</evidence>
<keyword evidence="9" id="KW-0547">Nucleotide-binding</keyword>
<dbReference type="EMBL" id="CP029210">
    <property type="protein sequence ID" value="AWI54988.1"/>
    <property type="molecule type" value="Genomic_DNA"/>
</dbReference>
<gene>
    <name evidence="26" type="ORF">DEH84_17345</name>
</gene>
<dbReference type="GO" id="GO:0005524">
    <property type="term" value="F:ATP binding"/>
    <property type="evidence" value="ECO:0007669"/>
    <property type="project" value="UniProtKB-KW"/>
</dbReference>
<feature type="region of interest" description="Disordered" evidence="21">
    <location>
        <begin position="1"/>
        <end position="22"/>
    </location>
</feature>
<dbReference type="InterPro" id="IPR036097">
    <property type="entry name" value="HisK_dim/P_sf"/>
</dbReference>
<dbReference type="SUPFAM" id="SSF55874">
    <property type="entry name" value="ATPase domain of HSP90 chaperone/DNA topoisomerase II/histidine kinase"/>
    <property type="match status" value="1"/>
</dbReference>
<dbReference type="GO" id="GO:0000155">
    <property type="term" value="F:phosphorelay sensor kinase activity"/>
    <property type="evidence" value="ECO:0007669"/>
    <property type="project" value="InterPro"/>
</dbReference>
<feature type="domain" description="PAC" evidence="25">
    <location>
        <begin position="561"/>
        <end position="611"/>
    </location>
</feature>
<keyword evidence="5 20" id="KW-0597">Phosphoprotein</keyword>
<dbReference type="PANTHER" id="PTHR45339">
    <property type="entry name" value="HYBRID SIGNAL TRANSDUCTION HISTIDINE KINASE J"/>
    <property type="match status" value="1"/>
</dbReference>
<dbReference type="FunFam" id="1.10.287.130:FF:000002">
    <property type="entry name" value="Two-component osmosensing histidine kinase"/>
    <property type="match status" value="1"/>
</dbReference>
<sequence length="1346" mass="147043">MDVLSNPESTAASPRDDRSRSPRRLNRRLWLAAGVWTALVTLSTAALVYRQIDHHRAERVTAAQHRLDSLHGSLESQFRQLAALPRALGRQTAVTTLLQEVEVPGSERLTEADRPRMRGVLESQPPVRPASLLLHATARDFDVEQIFVLDRFGTSVAFSEIDSAVNIIGGNYRGRAYFADAMAHGSGTQFAVGRVSRSPGFYFSARIGDSAAPAGVVVVKQGATVLGRLFDDPWRKLLVTDPHGVVLMSSQVSDVLGHTPLQGPINLGTSAMKDLYLRVPNELGWMLDTARVRGNRMTVVHRMDGPHLAISRPLSYGGLIAWSLIPLEGETPIMAAWGGGAALLWLSGLGVILLVGQRLRHYQLQDQAHRDLADMAHALPLTVFRYCIPAGARHGHFTFLGAGLRELIGLTPQDLEEDPERVWRLIDADLREPPQTRSEFTVRHSGRPWWIECESQCTTAADGTRTFNGYWTDISERKQVEARTQAVFANAPLAFFFSNSQGNITRVNPTALTMFGADHPTALIGLKLHEAPLTSPHLLKQPEVLAVARAVHDHLLAGKPYRFEWSHTRFDSVPFEAEVVAIPFEHDGERQVCAILRDITERKRAETALRAAQQAAQAATEAKSRFLANMSHEIRTPMNAIMGMTHLALIDELPAKARNYITKAHGAAANLLQILNDVLDVSKIESGKLELERTPFQLETVVSHMADVLGVRAEEKGLELLFTAPPDIPTALIGDPTRLGQVLINLGTNAVKFTEHGEVIIGCEVQRLDAAEVTLHFWVSDTGIGLSPEQLDRLFQPFTQADSSTTRQYGGTGLGLAISRQLVDMMNGRIWAHSQPGEGSTFHFTARFGLQTQPLARRALLASELQGKRVLLVDDNASAREVLGDMVRRLGLDVDVCDSGEHALERLREAMQAGRPHHLLLTDWKMPGMDGITFARHALSMPPEQRPCVLLVTAFGREEALQAAEGLELAGIIHKPVTPSTLVDTLGRVLGEDLAAPPGPRAANRVLQQAQRDLAGARVLLVEDQPLNRELACDLLERAGMTVVVATNGQEALDRLNADGAFDGVLMDCQMPVMDGYTATEHIRANPAWAHLPVIAMTAGAMAGDRQRVLDSGMNDHITKPLDLNQMFAILARWIKPSQVLSSPPAPEALEPAMPGMPTLDMADGVARCMGNVDLYRRLLRGFARNHAQFATEFAAAPTAHQATEVVHGLKGLAGNIGARTLFQHCVALEGALLQGGPETPAVQAEAQATVAALDAVLTDIAQLSQPSVPQRARQEAALRDPGTQPLWARLRQLVTDNDAQAREVMADLLELRPELADHPEAMAVRRALDQYDFEAATEALRTIPV</sequence>
<keyword evidence="4" id="KW-1003">Cell membrane</keyword>
<dbReference type="CDD" id="cd16922">
    <property type="entry name" value="HATPase_EvgS-ArcB-TorS-like"/>
    <property type="match status" value="1"/>
</dbReference>
<dbReference type="SMART" id="SM00388">
    <property type="entry name" value="HisKA"/>
    <property type="match status" value="1"/>
</dbReference>
<dbReference type="PROSITE" id="PS50109">
    <property type="entry name" value="HIS_KIN"/>
    <property type="match status" value="1"/>
</dbReference>
<dbReference type="InterPro" id="IPR036890">
    <property type="entry name" value="HATPase_C_sf"/>
</dbReference>
<keyword evidence="14" id="KW-0843">Virulence</keyword>